<dbReference type="Proteomes" id="UP000583556">
    <property type="component" value="Unassembled WGS sequence"/>
</dbReference>
<reference evidence="3 4" key="1">
    <citation type="submission" date="2020-04" db="EMBL/GenBank/DDBJ databases">
        <title>Novosphingobium sp. TW-4 isolated from soil.</title>
        <authorList>
            <person name="Dahal R.H."/>
            <person name="Chaudhary D.K."/>
        </authorList>
    </citation>
    <scope>NUCLEOTIDE SEQUENCE [LARGE SCALE GENOMIC DNA]</scope>
    <source>
        <strain evidence="3 4">TW-4</strain>
    </source>
</reference>
<gene>
    <name evidence="3" type="ORF">HHL27_12740</name>
</gene>
<sequence length="314" mass="35498">MNNNRGNNNRRRSRGNNRPQNGGGGGGGQQLNRIDSRARGNAPQLLEKYRKLAQDAHLNGDRVQAEYYLQFADHYFRVMADTRLRQEEQRARQNGGVSGDRWQDAEGEDDAGEFSMENDFPAFDRPQSRRDEQRREEPRREDSRREDGRRDDGRRDENRREEGRREDNRRDENRRDDNRRDDERRERGRRPERARDDAAEPVAAVAEAPLPGEGVRAAEGEPIGDAGDNPFVRDARPSRGLKPRTDRRRKAADDDGSVEPAPALDPSSLPPAFGARKETVEEAPVAAAAEEAPAPKRRGRPRKTPPAETAAAEG</sequence>
<feature type="compositionally biased region" description="Basic residues" evidence="1">
    <location>
        <begin position="239"/>
        <end position="250"/>
    </location>
</feature>
<comment type="caution">
    <text evidence="3">The sequence shown here is derived from an EMBL/GenBank/DDBJ whole genome shotgun (WGS) entry which is preliminary data.</text>
</comment>
<dbReference type="EMBL" id="JABBGM010000005">
    <property type="protein sequence ID" value="NML94533.1"/>
    <property type="molecule type" value="Genomic_DNA"/>
</dbReference>
<evidence type="ECO:0000259" key="2">
    <source>
        <dbReference type="Pfam" id="PF13763"/>
    </source>
</evidence>
<evidence type="ECO:0000313" key="4">
    <source>
        <dbReference type="Proteomes" id="UP000583556"/>
    </source>
</evidence>
<dbReference type="AlphaFoldDB" id="A0A7Y0BQE9"/>
<feature type="compositionally biased region" description="Basic and acidic residues" evidence="1">
    <location>
        <begin position="126"/>
        <end position="198"/>
    </location>
</feature>
<feature type="region of interest" description="Disordered" evidence="1">
    <location>
        <begin position="1"/>
        <end position="34"/>
    </location>
</feature>
<dbReference type="InterPro" id="IPR025430">
    <property type="entry name" value="DUF4167"/>
</dbReference>
<feature type="compositionally biased region" description="Low complexity" evidence="1">
    <location>
        <begin position="260"/>
        <end position="272"/>
    </location>
</feature>
<name>A0A7Y0BQE9_9SPHN</name>
<feature type="compositionally biased region" description="Low complexity" evidence="1">
    <location>
        <begin position="200"/>
        <end position="209"/>
    </location>
</feature>
<accession>A0A7Y0BQE9</accession>
<organism evidence="3 4">
    <name type="scientific">Novosphingobium olei</name>
    <dbReference type="NCBI Taxonomy" id="2728851"/>
    <lineage>
        <taxon>Bacteria</taxon>
        <taxon>Pseudomonadati</taxon>
        <taxon>Pseudomonadota</taxon>
        <taxon>Alphaproteobacteria</taxon>
        <taxon>Sphingomonadales</taxon>
        <taxon>Sphingomonadaceae</taxon>
        <taxon>Novosphingobium</taxon>
    </lineage>
</organism>
<feature type="region of interest" description="Disordered" evidence="1">
    <location>
        <begin position="87"/>
        <end position="314"/>
    </location>
</feature>
<evidence type="ECO:0000313" key="3">
    <source>
        <dbReference type="EMBL" id="NML94533.1"/>
    </source>
</evidence>
<feature type="domain" description="DUF4167" evidence="2">
    <location>
        <begin position="10"/>
        <end position="83"/>
    </location>
</feature>
<keyword evidence="4" id="KW-1185">Reference proteome</keyword>
<protein>
    <submittedName>
        <fullName evidence="3">DUF4167 domain-containing protein</fullName>
    </submittedName>
</protein>
<feature type="compositionally biased region" description="Low complexity" evidence="1">
    <location>
        <begin position="282"/>
        <end position="292"/>
    </location>
</feature>
<proteinExistence type="predicted"/>
<evidence type="ECO:0000256" key="1">
    <source>
        <dbReference type="SAM" id="MobiDB-lite"/>
    </source>
</evidence>
<dbReference type="Pfam" id="PF13763">
    <property type="entry name" value="DUF4167"/>
    <property type="match status" value="1"/>
</dbReference>